<name>A0A9W6UIT5_9ACTN</name>
<evidence type="ECO:0000256" key="2">
    <source>
        <dbReference type="SAM" id="Coils"/>
    </source>
</evidence>
<feature type="transmembrane region" description="Helical" evidence="4">
    <location>
        <begin position="99"/>
        <end position="120"/>
    </location>
</feature>
<evidence type="ECO:0000259" key="5">
    <source>
        <dbReference type="SMART" id="SM00244"/>
    </source>
</evidence>
<dbReference type="InterPro" id="IPR001107">
    <property type="entry name" value="Band_7"/>
</dbReference>
<feature type="domain" description="Band 7" evidence="5">
    <location>
        <begin position="147"/>
        <end position="319"/>
    </location>
</feature>
<accession>A0A9W6UIT5</accession>
<feature type="region of interest" description="Disordered" evidence="3">
    <location>
        <begin position="1"/>
        <end position="21"/>
    </location>
</feature>
<feature type="compositionally biased region" description="Low complexity" evidence="3">
    <location>
        <begin position="9"/>
        <end position="18"/>
    </location>
</feature>
<feature type="compositionally biased region" description="Pro residues" evidence="3">
    <location>
        <begin position="565"/>
        <end position="578"/>
    </location>
</feature>
<keyword evidence="7" id="KW-1185">Reference proteome</keyword>
<feature type="compositionally biased region" description="Low complexity" evidence="3">
    <location>
        <begin position="544"/>
        <end position="555"/>
    </location>
</feature>
<evidence type="ECO:0000313" key="6">
    <source>
        <dbReference type="EMBL" id="GLU48032.1"/>
    </source>
</evidence>
<keyword evidence="4" id="KW-0472">Membrane</keyword>
<dbReference type="PANTHER" id="PTHR10264:SF19">
    <property type="entry name" value="AT06885P-RELATED"/>
    <property type="match status" value="1"/>
</dbReference>
<keyword evidence="2" id="KW-0175">Coiled coil</keyword>
<dbReference type="RefSeq" id="WP_285759378.1">
    <property type="nucleotide sequence ID" value="NZ_BSQG01000003.1"/>
</dbReference>
<dbReference type="Pfam" id="PF01145">
    <property type="entry name" value="Band_7"/>
    <property type="match status" value="1"/>
</dbReference>
<sequence>MSFAQTVRGAAGAVAQGGDPRQAVTDALKQSSDGFGLDPGDFLAARDQGASVGTRIEQQTSSLSNAGEVLNRSKFEQDRGGSVHVICPMVIPRGRTLGAVVPVALLTVLGVLGTAFTWFIPNATLLFFGPHYWLVVVLVGVLMWWRQGMVMIPEGCEALITKFGKLEDVHGPGRVTLFNPWKRVSYIVNTTREYPFNAPIREAPTKSGVNASVDLFLQFRIRDPKEFIFTLGAVQGFQDKLNNAISETTRSLIYDQQASDIYDLVGENTARLLDQLNQQFSPAVELTNANITHAEPSSQDYRMDLAAPEMVRVAKEAYTYEYELQLRKEQNEGDLNKELASLNETLSAIQADIAQYQAQMDTALERETNRARALARQRFVEAESSAHANAALLEAQALDIRAVSAAEAPEILNYRFQQDLLDKLESVAESLPQVVQIGAADAASINFLEVARQIIGSTDELLFSDADMAEVRGRLADISERISSREDEIAELLEVGATTVERPDPADAADVPGADRVEEIRQSVADDAIDQRLNGEQDAPQDSGPQAPAAPYGQPLTGEPSYPDAFPPPSGPPQPWPNPGQTGPNTGGE</sequence>
<reference evidence="6" key="1">
    <citation type="submission" date="2023-02" db="EMBL/GenBank/DDBJ databases">
        <title>Nocardiopsis ansamitocini NBRC 112285.</title>
        <authorList>
            <person name="Ichikawa N."/>
            <person name="Sato H."/>
            <person name="Tonouchi N."/>
        </authorList>
    </citation>
    <scope>NUCLEOTIDE SEQUENCE</scope>
    <source>
        <strain evidence="6">NBRC 112285</strain>
    </source>
</reference>
<proteinExistence type="inferred from homology"/>
<evidence type="ECO:0000256" key="4">
    <source>
        <dbReference type="SAM" id="Phobius"/>
    </source>
</evidence>
<evidence type="ECO:0000313" key="7">
    <source>
        <dbReference type="Proteomes" id="UP001165092"/>
    </source>
</evidence>
<dbReference type="Proteomes" id="UP001165092">
    <property type="component" value="Unassembled WGS sequence"/>
</dbReference>
<dbReference type="InterPro" id="IPR043202">
    <property type="entry name" value="Band-7_stomatin-like"/>
</dbReference>
<feature type="region of interest" description="Disordered" evidence="3">
    <location>
        <begin position="525"/>
        <end position="589"/>
    </location>
</feature>
<dbReference type="PANTHER" id="PTHR10264">
    <property type="entry name" value="BAND 7 PROTEIN-RELATED"/>
    <property type="match status" value="1"/>
</dbReference>
<dbReference type="EMBL" id="BSQG01000003">
    <property type="protein sequence ID" value="GLU48032.1"/>
    <property type="molecule type" value="Genomic_DNA"/>
</dbReference>
<organism evidence="6 7">
    <name type="scientific">Nocardiopsis ansamitocini</name>
    <dbReference type="NCBI Taxonomy" id="1670832"/>
    <lineage>
        <taxon>Bacteria</taxon>
        <taxon>Bacillati</taxon>
        <taxon>Actinomycetota</taxon>
        <taxon>Actinomycetes</taxon>
        <taxon>Streptosporangiales</taxon>
        <taxon>Nocardiopsidaceae</taxon>
        <taxon>Nocardiopsis</taxon>
    </lineage>
</organism>
<dbReference type="SMART" id="SM00244">
    <property type="entry name" value="PHB"/>
    <property type="match status" value="1"/>
</dbReference>
<keyword evidence="4" id="KW-0812">Transmembrane</keyword>
<keyword evidence="4" id="KW-1133">Transmembrane helix</keyword>
<protein>
    <recommendedName>
        <fullName evidence="5">Band 7 domain-containing protein</fullName>
    </recommendedName>
</protein>
<feature type="transmembrane region" description="Helical" evidence="4">
    <location>
        <begin position="126"/>
        <end position="145"/>
    </location>
</feature>
<dbReference type="AlphaFoldDB" id="A0A9W6UIT5"/>
<evidence type="ECO:0000256" key="1">
    <source>
        <dbReference type="ARBA" id="ARBA00008164"/>
    </source>
</evidence>
<dbReference type="SUPFAM" id="SSF117892">
    <property type="entry name" value="Band 7/SPFH domain"/>
    <property type="match status" value="1"/>
</dbReference>
<dbReference type="Gene3D" id="3.30.479.30">
    <property type="entry name" value="Band 7 domain"/>
    <property type="match status" value="1"/>
</dbReference>
<comment type="caution">
    <text evidence="6">The sequence shown here is derived from an EMBL/GenBank/DDBJ whole genome shotgun (WGS) entry which is preliminary data.</text>
</comment>
<dbReference type="GO" id="GO:0005886">
    <property type="term" value="C:plasma membrane"/>
    <property type="evidence" value="ECO:0007669"/>
    <property type="project" value="InterPro"/>
</dbReference>
<dbReference type="InterPro" id="IPR036013">
    <property type="entry name" value="Band_7/SPFH_dom_sf"/>
</dbReference>
<gene>
    <name evidence="6" type="ORF">Nans01_23830</name>
</gene>
<comment type="similarity">
    <text evidence="1">Belongs to the band 7/mec-2 family.</text>
</comment>
<feature type="coiled-coil region" evidence="2">
    <location>
        <begin position="339"/>
        <end position="366"/>
    </location>
</feature>
<feature type="compositionally biased region" description="Low complexity" evidence="3">
    <location>
        <begin position="579"/>
        <end position="589"/>
    </location>
</feature>
<evidence type="ECO:0000256" key="3">
    <source>
        <dbReference type="SAM" id="MobiDB-lite"/>
    </source>
</evidence>